<feature type="compositionally biased region" description="Low complexity" evidence="1">
    <location>
        <begin position="89"/>
        <end position="107"/>
    </location>
</feature>
<feature type="region of interest" description="Disordered" evidence="1">
    <location>
        <begin position="1"/>
        <end position="172"/>
    </location>
</feature>
<feature type="compositionally biased region" description="Low complexity" evidence="1">
    <location>
        <begin position="18"/>
        <end position="35"/>
    </location>
</feature>
<feature type="region of interest" description="Disordered" evidence="1">
    <location>
        <begin position="210"/>
        <end position="238"/>
    </location>
</feature>
<proteinExistence type="predicted"/>
<dbReference type="RefSeq" id="WP_154767337.1">
    <property type="nucleotide sequence ID" value="NZ_WLYK01000001.1"/>
</dbReference>
<gene>
    <name evidence="2" type="ORF">GIS00_05925</name>
</gene>
<feature type="compositionally biased region" description="Pro residues" evidence="1">
    <location>
        <begin position="1"/>
        <end position="10"/>
    </location>
</feature>
<sequence>MTGPGVPPAAPRRRRAASRPAGPPAADVAPSDVPGTGPGGHTGSTEQTGSTGMSAAVPPEPADRSRSADGSGPADSRRRRRRSRDRTPDAVAGTPAADPATPTVVAAGRERSQNKPGQDKPGQDKPGQDRPGADRRQTDRQTTDRPSGDRRSGDRRRRTDPDRALAELVSTRSTQVPVDLALRAREYALPTAEDMAEAEEQVQLVRRHYVPPTPFAGARGQSKQGRRPDRRNGPDKKD</sequence>
<evidence type="ECO:0000313" key="2">
    <source>
        <dbReference type="EMBL" id="MTD13482.1"/>
    </source>
</evidence>
<evidence type="ECO:0000256" key="1">
    <source>
        <dbReference type="SAM" id="MobiDB-lite"/>
    </source>
</evidence>
<protein>
    <submittedName>
        <fullName evidence="2">Uncharacterized protein</fullName>
    </submittedName>
</protein>
<feature type="compositionally biased region" description="Polar residues" evidence="1">
    <location>
        <begin position="44"/>
        <end position="53"/>
    </location>
</feature>
<accession>A0A7K1FH87</accession>
<reference evidence="2 3" key="1">
    <citation type="submission" date="2019-11" db="EMBL/GenBank/DDBJ databases">
        <authorList>
            <person name="Jiang L.-Q."/>
        </authorList>
    </citation>
    <scope>NUCLEOTIDE SEQUENCE [LARGE SCALE GENOMIC DNA]</scope>
    <source>
        <strain evidence="2 3">YIM 132087</strain>
    </source>
</reference>
<name>A0A7K1FH87_9ACTN</name>
<feature type="compositionally biased region" description="Basic and acidic residues" evidence="1">
    <location>
        <begin position="226"/>
        <end position="238"/>
    </location>
</feature>
<dbReference type="AlphaFoldDB" id="A0A7K1FH87"/>
<comment type="caution">
    <text evidence="2">The sequence shown here is derived from an EMBL/GenBank/DDBJ whole genome shotgun (WGS) entry which is preliminary data.</text>
</comment>
<evidence type="ECO:0000313" key="3">
    <source>
        <dbReference type="Proteomes" id="UP000460221"/>
    </source>
</evidence>
<dbReference type="Proteomes" id="UP000460221">
    <property type="component" value="Unassembled WGS sequence"/>
</dbReference>
<keyword evidence="3" id="KW-1185">Reference proteome</keyword>
<feature type="compositionally biased region" description="Basic and acidic residues" evidence="1">
    <location>
        <begin position="108"/>
        <end position="165"/>
    </location>
</feature>
<dbReference type="EMBL" id="WLYK01000001">
    <property type="protein sequence ID" value="MTD13482.1"/>
    <property type="molecule type" value="Genomic_DNA"/>
</dbReference>
<organism evidence="2 3">
    <name type="scientific">Nakamurella alba</name>
    <dbReference type="NCBI Taxonomy" id="2665158"/>
    <lineage>
        <taxon>Bacteria</taxon>
        <taxon>Bacillati</taxon>
        <taxon>Actinomycetota</taxon>
        <taxon>Actinomycetes</taxon>
        <taxon>Nakamurellales</taxon>
        <taxon>Nakamurellaceae</taxon>
        <taxon>Nakamurella</taxon>
    </lineage>
</organism>